<keyword evidence="1" id="KW-0175">Coiled coil</keyword>
<dbReference type="GO" id="GO:0036503">
    <property type="term" value="P:ERAD pathway"/>
    <property type="evidence" value="ECO:0007669"/>
    <property type="project" value="TreeGrafter"/>
</dbReference>
<dbReference type="AlphaFoldDB" id="A0A1E4TWW5"/>
<organism evidence="2 3">
    <name type="scientific">Pachysolen tannophilus NRRL Y-2460</name>
    <dbReference type="NCBI Taxonomy" id="669874"/>
    <lineage>
        <taxon>Eukaryota</taxon>
        <taxon>Fungi</taxon>
        <taxon>Dikarya</taxon>
        <taxon>Ascomycota</taxon>
        <taxon>Saccharomycotina</taxon>
        <taxon>Pichiomycetes</taxon>
        <taxon>Pachysolenaceae</taxon>
        <taxon>Pachysolen</taxon>
    </lineage>
</organism>
<evidence type="ECO:0000256" key="1">
    <source>
        <dbReference type="SAM" id="Coils"/>
    </source>
</evidence>
<gene>
    <name evidence="2" type="ORF">PACTADRAFT_33409</name>
</gene>
<sequence>MDLPKTNEKLKEKLLKQEQNMINSRQIAERKAEAAQELTEDEKHTIELIGFIKKSKAPALISYIKKNKLSPDFELKPSSEYATTPTLLHCATYNNIPYITQVLLNNLKANPCIKNDLGKTPFELTSNKEIKKIFQIARYNLGEVYCNWVEDAHVNLPAKSKEEFLDEEEKLKSKEENDKKLLHEKELQAYQKEIATERVAKYGTGKSLGNVMTSISNQSMLNQLSDEQKMRLMREQRARAAEARMNRKN</sequence>
<dbReference type="EMBL" id="KV454013">
    <property type="protein sequence ID" value="ODV96231.1"/>
    <property type="molecule type" value="Genomic_DNA"/>
</dbReference>
<reference evidence="3" key="1">
    <citation type="submission" date="2016-05" db="EMBL/GenBank/DDBJ databases">
        <title>Comparative genomics of biotechnologically important yeasts.</title>
        <authorList>
            <consortium name="DOE Joint Genome Institute"/>
            <person name="Riley R."/>
            <person name="Haridas S."/>
            <person name="Wolfe K.H."/>
            <person name="Lopes M.R."/>
            <person name="Hittinger C.T."/>
            <person name="Goker M."/>
            <person name="Salamov A."/>
            <person name="Wisecaver J."/>
            <person name="Long T.M."/>
            <person name="Aerts A.L."/>
            <person name="Barry K."/>
            <person name="Choi C."/>
            <person name="Clum A."/>
            <person name="Coughlan A.Y."/>
            <person name="Deshpande S."/>
            <person name="Douglass A.P."/>
            <person name="Hanson S.J."/>
            <person name="Klenk H.-P."/>
            <person name="Labutti K."/>
            <person name="Lapidus A."/>
            <person name="Lindquist E."/>
            <person name="Lipzen A."/>
            <person name="Meier-Kolthoff J.P."/>
            <person name="Ohm R.A."/>
            <person name="Otillar R.P."/>
            <person name="Pangilinan J."/>
            <person name="Peng Y."/>
            <person name="Rokas A."/>
            <person name="Rosa C.A."/>
            <person name="Scheuner C."/>
            <person name="Sibirny A.A."/>
            <person name="Slot J.C."/>
            <person name="Stielow J.B."/>
            <person name="Sun H."/>
            <person name="Kurtzman C.P."/>
            <person name="Blackwell M."/>
            <person name="Grigoriev I.V."/>
            <person name="Jeffries T.W."/>
        </authorList>
    </citation>
    <scope>NUCLEOTIDE SEQUENCE [LARGE SCALE GENOMIC DNA]</scope>
    <source>
        <strain evidence="3">NRRL Y-2460</strain>
    </source>
</reference>
<dbReference type="Proteomes" id="UP000094236">
    <property type="component" value="Unassembled WGS sequence"/>
</dbReference>
<dbReference type="InterPro" id="IPR047139">
    <property type="entry name" value="ANKZ1/VMS1"/>
</dbReference>
<dbReference type="PANTHER" id="PTHR16036:SF2">
    <property type="entry name" value="TRNA ENDONUCLEASE ANKZF1"/>
    <property type="match status" value="1"/>
</dbReference>
<protein>
    <submittedName>
        <fullName evidence="2">Uncharacterized protein</fullName>
    </submittedName>
</protein>
<evidence type="ECO:0000313" key="3">
    <source>
        <dbReference type="Proteomes" id="UP000094236"/>
    </source>
</evidence>
<dbReference type="PANTHER" id="PTHR16036">
    <property type="entry name" value="ANKYRIN REPEAT AND ZINC FINGER DOMAIN-CONTAINING PROTEIN 1"/>
    <property type="match status" value="1"/>
</dbReference>
<keyword evidence="3" id="KW-1185">Reference proteome</keyword>
<accession>A0A1E4TWW5</accession>
<dbReference type="OrthoDB" id="429841at2759"/>
<dbReference type="Gene3D" id="1.25.40.20">
    <property type="entry name" value="Ankyrin repeat-containing domain"/>
    <property type="match status" value="1"/>
</dbReference>
<dbReference type="InterPro" id="IPR036770">
    <property type="entry name" value="Ankyrin_rpt-contain_sf"/>
</dbReference>
<feature type="coiled-coil region" evidence="1">
    <location>
        <begin position="165"/>
        <end position="193"/>
    </location>
</feature>
<evidence type="ECO:0000313" key="2">
    <source>
        <dbReference type="EMBL" id="ODV96231.1"/>
    </source>
</evidence>
<dbReference type="SUPFAM" id="SSF48403">
    <property type="entry name" value="Ankyrin repeat"/>
    <property type="match status" value="1"/>
</dbReference>
<dbReference type="STRING" id="669874.A0A1E4TWW5"/>
<name>A0A1E4TWW5_PACTA</name>
<proteinExistence type="predicted"/>